<dbReference type="CDD" id="cd06261">
    <property type="entry name" value="TM_PBP2"/>
    <property type="match status" value="1"/>
</dbReference>
<comment type="caution">
    <text evidence="10">The sequence shown here is derived from an EMBL/GenBank/DDBJ whole genome shotgun (WGS) entry which is preliminary data.</text>
</comment>
<dbReference type="Proteomes" id="UP000321303">
    <property type="component" value="Unassembled WGS sequence"/>
</dbReference>
<feature type="transmembrane region" description="Helical" evidence="8">
    <location>
        <begin position="99"/>
        <end position="123"/>
    </location>
</feature>
<organism evidence="10 11">
    <name type="scientific">Halovibrio variabilis</name>
    <dbReference type="NCBI Taxonomy" id="31910"/>
    <lineage>
        <taxon>Bacteria</taxon>
        <taxon>Pseudomonadati</taxon>
        <taxon>Pseudomonadota</taxon>
        <taxon>Gammaproteobacteria</taxon>
        <taxon>Oceanospirillales</taxon>
        <taxon>Halomonadaceae</taxon>
        <taxon>Halovibrio</taxon>
    </lineage>
</organism>
<keyword evidence="3" id="KW-1003">Cell membrane</keyword>
<accession>A0A511UL12</accession>
<dbReference type="InterPro" id="IPR045621">
    <property type="entry name" value="BPD_transp_1_N"/>
</dbReference>
<dbReference type="GO" id="GO:0005886">
    <property type="term" value="C:plasma membrane"/>
    <property type="evidence" value="ECO:0007669"/>
    <property type="project" value="UniProtKB-SubCell"/>
</dbReference>
<feature type="transmembrane region" description="Helical" evidence="8">
    <location>
        <begin position="240"/>
        <end position="263"/>
    </location>
</feature>
<proteinExistence type="inferred from homology"/>
<sequence>MATPLWRYVGKRLLLLIPVLFGLSLIVFFIMALIPGDPAQAILGSYATPENVARLNAQLGLDKSLPQQYLTWLGNIFQGDFGRSYNQNREVISIIAERFGATLILAGTALVLCSIFGLLAGIISASRQYGLVDKAITLIVLIGISMPAFWLGLLMIMLFAVEWRLLPASGMFSIYGGGDLPDLIRHLILPAGTLAFIATGVIARLTRASMLEVLRQDFIRTARAKGVNERRVIYRHAFKAALVSIVPVIGIQAGFVLGGAVYIETVFQWPGMGSMLVNAISTRDLLLVQGGVLVIAAAYVLINLAADVVQFILDPRVTA</sequence>
<evidence type="ECO:0000256" key="4">
    <source>
        <dbReference type="ARBA" id="ARBA00022692"/>
    </source>
</evidence>
<feature type="transmembrane region" description="Helical" evidence="8">
    <location>
        <begin position="285"/>
        <end position="306"/>
    </location>
</feature>
<dbReference type="GO" id="GO:0055085">
    <property type="term" value="P:transmembrane transport"/>
    <property type="evidence" value="ECO:0007669"/>
    <property type="project" value="InterPro"/>
</dbReference>
<keyword evidence="11" id="KW-1185">Reference proteome</keyword>
<reference evidence="10 11" key="1">
    <citation type="submission" date="2019-07" db="EMBL/GenBank/DDBJ databases">
        <title>Whole genome shotgun sequence of Halomonas variabilis NBRC 102410.</title>
        <authorList>
            <person name="Hosoyama A."/>
            <person name="Uohara A."/>
            <person name="Ohji S."/>
            <person name="Ichikawa N."/>
        </authorList>
    </citation>
    <scope>NUCLEOTIDE SEQUENCE [LARGE SCALE GENOMIC DNA]</scope>
    <source>
        <strain evidence="10 11">NBRC 102410</strain>
    </source>
</reference>
<evidence type="ECO:0000256" key="1">
    <source>
        <dbReference type="ARBA" id="ARBA00004651"/>
    </source>
</evidence>
<dbReference type="SUPFAM" id="SSF161098">
    <property type="entry name" value="MetI-like"/>
    <property type="match status" value="1"/>
</dbReference>
<evidence type="ECO:0000256" key="7">
    <source>
        <dbReference type="ARBA" id="ARBA00024202"/>
    </source>
</evidence>
<evidence type="ECO:0000313" key="10">
    <source>
        <dbReference type="EMBL" id="GEN27295.1"/>
    </source>
</evidence>
<dbReference type="RefSeq" id="WP_146873435.1">
    <property type="nucleotide sequence ID" value="NZ_BJXV01000004.1"/>
</dbReference>
<evidence type="ECO:0000256" key="2">
    <source>
        <dbReference type="ARBA" id="ARBA00022448"/>
    </source>
</evidence>
<dbReference type="InterPro" id="IPR000515">
    <property type="entry name" value="MetI-like"/>
</dbReference>
<name>A0A511UL12_9GAMM</name>
<dbReference type="PROSITE" id="PS50928">
    <property type="entry name" value="ABC_TM1"/>
    <property type="match status" value="1"/>
</dbReference>
<dbReference type="Gene3D" id="1.10.3720.10">
    <property type="entry name" value="MetI-like"/>
    <property type="match status" value="1"/>
</dbReference>
<feature type="transmembrane region" description="Helical" evidence="8">
    <location>
        <begin position="135"/>
        <end position="163"/>
    </location>
</feature>
<dbReference type="OrthoDB" id="9805855at2"/>
<feature type="domain" description="ABC transmembrane type-1" evidence="9">
    <location>
        <begin position="99"/>
        <end position="310"/>
    </location>
</feature>
<dbReference type="InterPro" id="IPR035906">
    <property type="entry name" value="MetI-like_sf"/>
</dbReference>
<evidence type="ECO:0000313" key="11">
    <source>
        <dbReference type="Proteomes" id="UP000321303"/>
    </source>
</evidence>
<keyword evidence="5 8" id="KW-1133">Transmembrane helix</keyword>
<evidence type="ECO:0000259" key="9">
    <source>
        <dbReference type="PROSITE" id="PS50928"/>
    </source>
</evidence>
<evidence type="ECO:0000256" key="5">
    <source>
        <dbReference type="ARBA" id="ARBA00022989"/>
    </source>
</evidence>
<keyword evidence="2 8" id="KW-0813">Transport</keyword>
<dbReference type="PANTHER" id="PTHR43163:SF6">
    <property type="entry name" value="DIPEPTIDE TRANSPORT SYSTEM PERMEASE PROTEIN DPPB-RELATED"/>
    <property type="match status" value="1"/>
</dbReference>
<evidence type="ECO:0000256" key="3">
    <source>
        <dbReference type="ARBA" id="ARBA00022475"/>
    </source>
</evidence>
<dbReference type="AlphaFoldDB" id="A0A511UL12"/>
<comment type="similarity">
    <text evidence="7">Belongs to the binding-protein-dependent transport system permease family. OppBC subfamily.</text>
</comment>
<dbReference type="Pfam" id="PF19300">
    <property type="entry name" value="BPD_transp_1_N"/>
    <property type="match status" value="1"/>
</dbReference>
<comment type="subcellular location">
    <subcellularLocation>
        <location evidence="1 8">Cell membrane</location>
        <topology evidence="1 8">Multi-pass membrane protein</topology>
    </subcellularLocation>
</comment>
<gene>
    <name evidence="10" type="ORF">HVA01_09410</name>
</gene>
<dbReference type="EMBL" id="BJXV01000004">
    <property type="protein sequence ID" value="GEN27295.1"/>
    <property type="molecule type" value="Genomic_DNA"/>
</dbReference>
<dbReference type="Pfam" id="PF00528">
    <property type="entry name" value="BPD_transp_1"/>
    <property type="match status" value="1"/>
</dbReference>
<keyword evidence="4 8" id="KW-0812">Transmembrane</keyword>
<evidence type="ECO:0000256" key="6">
    <source>
        <dbReference type="ARBA" id="ARBA00023136"/>
    </source>
</evidence>
<keyword evidence="6 8" id="KW-0472">Membrane</keyword>
<dbReference type="PANTHER" id="PTHR43163">
    <property type="entry name" value="DIPEPTIDE TRANSPORT SYSTEM PERMEASE PROTEIN DPPB-RELATED"/>
    <property type="match status" value="1"/>
</dbReference>
<feature type="transmembrane region" description="Helical" evidence="8">
    <location>
        <begin position="12"/>
        <end position="34"/>
    </location>
</feature>
<evidence type="ECO:0000256" key="8">
    <source>
        <dbReference type="RuleBase" id="RU363032"/>
    </source>
</evidence>
<feature type="transmembrane region" description="Helical" evidence="8">
    <location>
        <begin position="183"/>
        <end position="205"/>
    </location>
</feature>
<protein>
    <submittedName>
        <fullName evidence="10">Peptide ABC transporter permease</fullName>
    </submittedName>
</protein>